<evidence type="ECO:0000313" key="2">
    <source>
        <dbReference type="EMBL" id="HGZ42182.1"/>
    </source>
</evidence>
<accession>A0A832HZB1</accession>
<comment type="caution">
    <text evidence="2">The sequence shown here is derived from an EMBL/GenBank/DDBJ whole genome shotgun (WGS) entry which is preliminary data.</text>
</comment>
<sequence>MTAAPAAGPRPPALTLVGATPPGEDVRWDRVRNARARIAAGWYERPEVLAALADAVLEEFERD</sequence>
<gene>
    <name evidence="2" type="ORF">ENR23_01935</name>
</gene>
<protein>
    <recommendedName>
        <fullName evidence="3">Anti-sigma-28 factor FlgM C-terminal domain-containing protein</fullName>
    </recommendedName>
</protein>
<reference evidence="2" key="1">
    <citation type="journal article" date="2020" name="mSystems">
        <title>Genome- and Community-Level Interaction Insights into Carbon Utilization and Element Cycling Functions of Hydrothermarchaeota in Hydrothermal Sediment.</title>
        <authorList>
            <person name="Zhou Z."/>
            <person name="Liu Y."/>
            <person name="Xu W."/>
            <person name="Pan J."/>
            <person name="Luo Z.H."/>
            <person name="Li M."/>
        </authorList>
    </citation>
    <scope>NUCLEOTIDE SEQUENCE [LARGE SCALE GENOMIC DNA]</scope>
    <source>
        <strain evidence="2">SpSt-381</strain>
    </source>
</reference>
<organism evidence="2">
    <name type="scientific">Eiseniibacteriota bacterium</name>
    <dbReference type="NCBI Taxonomy" id="2212470"/>
    <lineage>
        <taxon>Bacteria</taxon>
        <taxon>Candidatus Eiseniibacteriota</taxon>
    </lineage>
</organism>
<evidence type="ECO:0008006" key="3">
    <source>
        <dbReference type="Google" id="ProtNLM"/>
    </source>
</evidence>
<proteinExistence type="predicted"/>
<feature type="region of interest" description="Disordered" evidence="1">
    <location>
        <begin position="1"/>
        <end position="21"/>
    </location>
</feature>
<evidence type="ECO:0000256" key="1">
    <source>
        <dbReference type="SAM" id="MobiDB-lite"/>
    </source>
</evidence>
<name>A0A832HZB1_UNCEI</name>
<dbReference type="EMBL" id="DSQF01000003">
    <property type="protein sequence ID" value="HGZ42182.1"/>
    <property type="molecule type" value="Genomic_DNA"/>
</dbReference>
<dbReference type="AlphaFoldDB" id="A0A832HZB1"/>